<protein>
    <submittedName>
        <fullName evidence="2">ComF family protein</fullName>
    </submittedName>
</protein>
<dbReference type="Proteomes" id="UP000651156">
    <property type="component" value="Unassembled WGS sequence"/>
</dbReference>
<dbReference type="InterPro" id="IPR000836">
    <property type="entry name" value="PRTase_dom"/>
</dbReference>
<dbReference type="EMBL" id="JADEWN010000005">
    <property type="protein sequence ID" value="MBE9189389.1"/>
    <property type="molecule type" value="Genomic_DNA"/>
</dbReference>
<evidence type="ECO:0000313" key="3">
    <source>
        <dbReference type="Proteomes" id="UP000651156"/>
    </source>
</evidence>
<proteinExistence type="inferred from homology"/>
<sequence>MPNRTLNLQGLLKLFLQSHCPLCQRPTPQEFCQDCHRQLQRCKLTNHHYFQQELPVFAWGDYRGTLKSAIAALKYNNQHQIAKPLGQWLAQAWLTSQLDKKLVVVPVPLHADKLKKRGYNQAELLAESFCDFTGFALRSQGLKRIKATEAQFSLSASEREQNLATAFSLGTEFQRQRPKYRVLLLDDIYTTGATVRSAVQTLQKQGISVYGVVAIATPSRNILNDKSENKVM</sequence>
<dbReference type="CDD" id="cd06223">
    <property type="entry name" value="PRTases_typeI"/>
    <property type="match status" value="1"/>
</dbReference>
<comment type="caution">
    <text evidence="2">The sequence shown here is derived from an EMBL/GenBank/DDBJ whole genome shotgun (WGS) entry which is preliminary data.</text>
</comment>
<gene>
    <name evidence="2" type="ORF">IQ230_03215</name>
</gene>
<dbReference type="InterPro" id="IPR029057">
    <property type="entry name" value="PRTase-like"/>
</dbReference>
<name>A0ABR9UM94_9CHRO</name>
<dbReference type="SUPFAM" id="SSF53271">
    <property type="entry name" value="PRTase-like"/>
    <property type="match status" value="1"/>
</dbReference>
<evidence type="ECO:0000313" key="2">
    <source>
        <dbReference type="EMBL" id="MBE9189389.1"/>
    </source>
</evidence>
<accession>A0ABR9UM94</accession>
<dbReference type="InterPro" id="IPR051910">
    <property type="entry name" value="ComF/GntX_DNA_util-trans"/>
</dbReference>
<reference evidence="2 3" key="1">
    <citation type="submission" date="2020-10" db="EMBL/GenBank/DDBJ databases">
        <authorList>
            <person name="Castelo-Branco R."/>
            <person name="Eusebio N."/>
            <person name="Adriana R."/>
            <person name="Vieira A."/>
            <person name="Brugerolle De Fraissinette N."/>
            <person name="Rezende De Castro R."/>
            <person name="Schneider M.P."/>
            <person name="Vasconcelos V."/>
            <person name="Leao P.N."/>
        </authorList>
    </citation>
    <scope>NUCLEOTIDE SEQUENCE [LARGE SCALE GENOMIC DNA]</scope>
    <source>
        <strain evidence="2 3">LEGE 06123</strain>
    </source>
</reference>
<dbReference type="Gene3D" id="3.40.50.2020">
    <property type="match status" value="1"/>
</dbReference>
<dbReference type="PANTHER" id="PTHR47505:SF1">
    <property type="entry name" value="DNA UTILIZATION PROTEIN YHGH"/>
    <property type="match status" value="1"/>
</dbReference>
<dbReference type="RefSeq" id="WP_193930641.1">
    <property type="nucleotide sequence ID" value="NZ_CAWPMZ010000096.1"/>
</dbReference>
<comment type="similarity">
    <text evidence="1">Belongs to the ComF/GntX family.</text>
</comment>
<organism evidence="2 3">
    <name type="scientific">Gloeocapsopsis crepidinum LEGE 06123</name>
    <dbReference type="NCBI Taxonomy" id="588587"/>
    <lineage>
        <taxon>Bacteria</taxon>
        <taxon>Bacillati</taxon>
        <taxon>Cyanobacteriota</taxon>
        <taxon>Cyanophyceae</taxon>
        <taxon>Oscillatoriophycideae</taxon>
        <taxon>Chroococcales</taxon>
        <taxon>Chroococcaceae</taxon>
        <taxon>Gloeocapsopsis</taxon>
    </lineage>
</organism>
<evidence type="ECO:0000256" key="1">
    <source>
        <dbReference type="ARBA" id="ARBA00008007"/>
    </source>
</evidence>
<dbReference type="PANTHER" id="PTHR47505">
    <property type="entry name" value="DNA UTILIZATION PROTEIN YHGH"/>
    <property type="match status" value="1"/>
</dbReference>
<keyword evidence="3" id="KW-1185">Reference proteome</keyword>